<dbReference type="InterPro" id="IPR050407">
    <property type="entry name" value="Geranylgeranyl_reductase"/>
</dbReference>
<evidence type="ECO:0000313" key="4">
    <source>
        <dbReference type="Proteomes" id="UP001432209"/>
    </source>
</evidence>
<evidence type="ECO:0000256" key="1">
    <source>
        <dbReference type="SAM" id="MobiDB-lite"/>
    </source>
</evidence>
<gene>
    <name evidence="3" type="ORF">OG442_04915</name>
</gene>
<dbReference type="Proteomes" id="UP001432209">
    <property type="component" value="Chromosome"/>
</dbReference>
<evidence type="ECO:0000313" key="3">
    <source>
        <dbReference type="EMBL" id="WUX50936.1"/>
    </source>
</evidence>
<evidence type="ECO:0000259" key="2">
    <source>
        <dbReference type="Pfam" id="PF01494"/>
    </source>
</evidence>
<dbReference type="SUPFAM" id="SSF51905">
    <property type="entry name" value="FAD/NAD(P)-binding domain"/>
    <property type="match status" value="1"/>
</dbReference>
<dbReference type="RefSeq" id="WP_329074588.1">
    <property type="nucleotide sequence ID" value="NZ_CP109495.1"/>
</dbReference>
<dbReference type="NCBIfam" id="TIGR02032">
    <property type="entry name" value="GG-red-SF"/>
    <property type="match status" value="1"/>
</dbReference>
<feature type="region of interest" description="Disordered" evidence="1">
    <location>
        <begin position="1"/>
        <end position="20"/>
    </location>
</feature>
<name>A0ABZ1ZX60_STRNV</name>
<keyword evidence="4" id="KW-1185">Reference proteome</keyword>
<organism evidence="3 4">
    <name type="scientific">Streptomyces niveus</name>
    <name type="common">Streptomyces spheroides</name>
    <dbReference type="NCBI Taxonomy" id="193462"/>
    <lineage>
        <taxon>Bacteria</taxon>
        <taxon>Bacillati</taxon>
        <taxon>Actinomycetota</taxon>
        <taxon>Actinomycetes</taxon>
        <taxon>Kitasatosporales</taxon>
        <taxon>Streptomycetaceae</taxon>
        <taxon>Streptomyces</taxon>
    </lineage>
</organism>
<dbReference type="PANTHER" id="PTHR42685">
    <property type="entry name" value="GERANYLGERANYL DIPHOSPHATE REDUCTASE"/>
    <property type="match status" value="1"/>
</dbReference>
<proteinExistence type="predicted"/>
<protein>
    <submittedName>
        <fullName evidence="3">Geranylgeranyl reductase family protein</fullName>
    </submittedName>
</protein>
<feature type="domain" description="FAD-binding" evidence="2">
    <location>
        <begin position="22"/>
        <end position="363"/>
    </location>
</feature>
<dbReference type="InterPro" id="IPR002938">
    <property type="entry name" value="FAD-bd"/>
</dbReference>
<dbReference type="PANTHER" id="PTHR42685:SF22">
    <property type="entry name" value="CONDITIONED MEDIUM FACTOR RECEPTOR 1"/>
    <property type="match status" value="1"/>
</dbReference>
<dbReference type="PRINTS" id="PR00420">
    <property type="entry name" value="RNGMNOXGNASE"/>
</dbReference>
<dbReference type="Gene3D" id="3.50.50.60">
    <property type="entry name" value="FAD/NAD(P)-binding domain"/>
    <property type="match status" value="1"/>
</dbReference>
<accession>A0ABZ1ZX60</accession>
<dbReference type="Pfam" id="PF01494">
    <property type="entry name" value="FAD_binding_3"/>
    <property type="match status" value="1"/>
</dbReference>
<feature type="compositionally biased region" description="Acidic residues" evidence="1">
    <location>
        <begin position="10"/>
        <end position="19"/>
    </location>
</feature>
<dbReference type="EMBL" id="CP109495">
    <property type="protein sequence ID" value="WUX50936.1"/>
    <property type="molecule type" value="Genomic_DNA"/>
</dbReference>
<reference evidence="3" key="1">
    <citation type="submission" date="2022-10" db="EMBL/GenBank/DDBJ databases">
        <title>The complete genomes of actinobacterial strains from the NBC collection.</title>
        <authorList>
            <person name="Joergensen T.S."/>
            <person name="Alvarez Arevalo M."/>
            <person name="Sterndorff E.B."/>
            <person name="Faurdal D."/>
            <person name="Vuksanovic O."/>
            <person name="Mourched A.-S."/>
            <person name="Charusanti P."/>
            <person name="Shaw S."/>
            <person name="Blin K."/>
            <person name="Weber T."/>
        </authorList>
    </citation>
    <scope>NUCLEOTIDE SEQUENCE</scope>
    <source>
        <strain evidence="3">NBC_01432</strain>
    </source>
</reference>
<sequence length="451" mass="49199">MTDPLRTDADTEPDPGTGDEEARVIVVGAGPAGASAALYLARAGVDVLLLEKGSFPREKVCGDGLTPRGVHQLVRMGIDIDAPGWRRTRGMRWMCEGRQVHIDWPRLGGLPDFGLTRSRYDFDDILVRQACAAGARLRTEVKATGPLTDRAGRIVGVTAVAGADKQPRTYRAQVVVAADGASARTAIAMGLERDPTRQIATAARRYYRSASRTNDPYLELWADLRCSRTGRDLPGYGWIFPLGDGRVNVGLGSLPHRRHGAVDLRASMEQWLARLPEEWGLREENADSPLRSAALPMGFNRRPQYARGLLLVGDSAGMISPWSGEGVAQAMEAGGVAAEAVALALIRPEGPAREEALRQYPREINRLWGRYYRLGNHAADLVLGQYGYRPVLNRRVMASPVLVRSLARLLTHGADEPGHDTIDAVLHTLLRLVPTPALTRGPRRRRASSPS</sequence>
<dbReference type="InterPro" id="IPR036188">
    <property type="entry name" value="FAD/NAD-bd_sf"/>
</dbReference>
<dbReference type="InterPro" id="IPR011777">
    <property type="entry name" value="Geranylgeranyl_Rdtase_fam"/>
</dbReference>